<dbReference type="InterPro" id="IPR050833">
    <property type="entry name" value="Poly_Biosynth_Transport"/>
</dbReference>
<feature type="transmembrane region" description="Helical" evidence="6">
    <location>
        <begin position="377"/>
        <end position="395"/>
    </location>
</feature>
<protein>
    <submittedName>
        <fullName evidence="7">Oligosaccharide flippase family protein</fullName>
    </submittedName>
</protein>
<feature type="transmembrane region" description="Helical" evidence="6">
    <location>
        <begin position="339"/>
        <end position="365"/>
    </location>
</feature>
<feature type="transmembrane region" description="Helical" evidence="6">
    <location>
        <begin position="184"/>
        <end position="204"/>
    </location>
</feature>
<dbReference type="RefSeq" id="WP_408074879.1">
    <property type="nucleotide sequence ID" value="NZ_JBELQB010000007.1"/>
</dbReference>
<feature type="transmembrane region" description="Helical" evidence="6">
    <location>
        <begin position="120"/>
        <end position="138"/>
    </location>
</feature>
<dbReference type="Pfam" id="PF13440">
    <property type="entry name" value="Polysacc_synt_3"/>
    <property type="match status" value="1"/>
</dbReference>
<dbReference type="PANTHER" id="PTHR30250">
    <property type="entry name" value="PST FAMILY PREDICTED COLANIC ACID TRANSPORTER"/>
    <property type="match status" value="1"/>
</dbReference>
<feature type="transmembrane region" description="Helical" evidence="6">
    <location>
        <begin position="96"/>
        <end position="114"/>
    </location>
</feature>
<evidence type="ECO:0000256" key="4">
    <source>
        <dbReference type="ARBA" id="ARBA00022989"/>
    </source>
</evidence>
<keyword evidence="8" id="KW-1185">Reference proteome</keyword>
<accession>A0ABW8YDA6</accession>
<dbReference type="EMBL" id="JBELQB010000007">
    <property type="protein sequence ID" value="MFL9837880.1"/>
    <property type="molecule type" value="Genomic_DNA"/>
</dbReference>
<feature type="transmembrane region" description="Helical" evidence="6">
    <location>
        <begin position="401"/>
        <end position="419"/>
    </location>
</feature>
<name>A0ABW8YDA6_9FLAO</name>
<feature type="transmembrane region" description="Helical" evidence="6">
    <location>
        <begin position="458"/>
        <end position="474"/>
    </location>
</feature>
<feature type="transmembrane region" description="Helical" evidence="6">
    <location>
        <begin position="159"/>
        <end position="178"/>
    </location>
</feature>
<proteinExistence type="predicted"/>
<evidence type="ECO:0000313" key="7">
    <source>
        <dbReference type="EMBL" id="MFL9837880.1"/>
    </source>
</evidence>
<comment type="subcellular location">
    <subcellularLocation>
        <location evidence="1">Cell membrane</location>
        <topology evidence="1">Multi-pass membrane protein</topology>
    </subcellularLocation>
</comment>
<evidence type="ECO:0000256" key="3">
    <source>
        <dbReference type="ARBA" id="ARBA00022692"/>
    </source>
</evidence>
<comment type="caution">
    <text evidence="7">The sequence shown here is derived from an EMBL/GenBank/DDBJ whole genome shotgun (WGS) entry which is preliminary data.</text>
</comment>
<evidence type="ECO:0000256" key="2">
    <source>
        <dbReference type="ARBA" id="ARBA00022475"/>
    </source>
</evidence>
<feature type="transmembrane region" description="Helical" evidence="6">
    <location>
        <begin position="225"/>
        <end position="250"/>
    </location>
</feature>
<keyword evidence="3 6" id="KW-0812">Transmembrane</keyword>
<evidence type="ECO:0000313" key="8">
    <source>
        <dbReference type="Proteomes" id="UP001629059"/>
    </source>
</evidence>
<evidence type="ECO:0000256" key="6">
    <source>
        <dbReference type="SAM" id="Phobius"/>
    </source>
</evidence>
<feature type="transmembrane region" description="Helical" evidence="6">
    <location>
        <begin position="431"/>
        <end position="452"/>
    </location>
</feature>
<gene>
    <name evidence="7" type="ORF">ABS768_10250</name>
</gene>
<evidence type="ECO:0000256" key="1">
    <source>
        <dbReference type="ARBA" id="ARBA00004651"/>
    </source>
</evidence>
<feature type="transmembrane region" description="Helical" evidence="6">
    <location>
        <begin position="307"/>
        <end position="333"/>
    </location>
</feature>
<dbReference type="Proteomes" id="UP001629059">
    <property type="component" value="Unassembled WGS sequence"/>
</dbReference>
<keyword evidence="5 6" id="KW-0472">Membrane</keyword>
<keyword evidence="2" id="KW-1003">Cell membrane</keyword>
<sequence>MQQKNEDTYKKIIKATSLFGSVQLMGLLVSIVRSKVLAQLIGPAGYGLFSLLNSTVEMVRQLCGFSIETSGVKAVAEANTNAPDEIPETTSVVRKIAVLTGLLGVAVAIVFSGLLSRFAYGDYTGVWAIILVSVSILFKQLTSSQSAIIQGLSKLKVLAKINLFSNLLSLFFTLPLYFIWGVDAIVPAILFTSLITFFTSFFFYRKLSIPTVKLKPTDATKKGKSILYFGGLLSLTAFLPTVVNYCLQVLINKIGGLNEVGIFNVTIMVVNTYVGVVFTAMSTEYYPRLASINKNREEEANAINAQAILSMLIMVPIVVFFLGFSTLIIRVFFSREFLAAVPVLSWAMVGMFFKAVSFSMGYVIIARADSKVFTKTAVIFNILYFLACFLGYYYFGLEGLGLGMAGYFLLHLVAIYFLIRIRYGIKPMPEFYYVFLAGLSFCCIALVIYNLVSGSLNIILFTVLFILSVLYSLYEINKRIGLKNVLVKFFKRKRGD</sequence>
<reference evidence="7 8" key="1">
    <citation type="submission" date="2024-06" db="EMBL/GenBank/DDBJ databases">
        <authorList>
            <person name="Kaempfer P."/>
            <person name="Viver T."/>
        </authorList>
    </citation>
    <scope>NUCLEOTIDE SEQUENCE [LARGE SCALE GENOMIC DNA]</scope>
    <source>
        <strain evidence="7 8">ST-75</strain>
    </source>
</reference>
<dbReference type="PANTHER" id="PTHR30250:SF11">
    <property type="entry name" value="O-ANTIGEN TRANSPORTER-RELATED"/>
    <property type="match status" value="1"/>
</dbReference>
<organism evidence="7 8">
    <name type="scientific">Flavobacterium rhizophilum</name>
    <dbReference type="NCBI Taxonomy" id="3163296"/>
    <lineage>
        <taxon>Bacteria</taxon>
        <taxon>Pseudomonadati</taxon>
        <taxon>Bacteroidota</taxon>
        <taxon>Flavobacteriia</taxon>
        <taxon>Flavobacteriales</taxon>
        <taxon>Flavobacteriaceae</taxon>
        <taxon>Flavobacterium</taxon>
    </lineage>
</organism>
<keyword evidence="4 6" id="KW-1133">Transmembrane helix</keyword>
<feature type="transmembrane region" description="Helical" evidence="6">
    <location>
        <begin position="262"/>
        <end position="286"/>
    </location>
</feature>
<evidence type="ECO:0000256" key="5">
    <source>
        <dbReference type="ARBA" id="ARBA00023136"/>
    </source>
</evidence>